<evidence type="ECO:0000256" key="11">
    <source>
        <dbReference type="SAM" id="Phobius"/>
    </source>
</evidence>
<evidence type="ECO:0000256" key="9">
    <source>
        <dbReference type="ARBA" id="ARBA00023136"/>
    </source>
</evidence>
<evidence type="ECO:0000256" key="10">
    <source>
        <dbReference type="ARBA" id="ARBA00023170"/>
    </source>
</evidence>
<dbReference type="Pfam" id="PF00810">
    <property type="entry name" value="ER_lumen_recept"/>
    <property type="match status" value="1"/>
</dbReference>
<comment type="similarity">
    <text evidence="2">Belongs to the ERD2 family.</text>
</comment>
<comment type="caution">
    <text evidence="12">The sequence shown here is derived from an EMBL/GenBank/DDBJ whole genome shotgun (WGS) entry which is preliminary data.</text>
</comment>
<dbReference type="EMBL" id="CAFZ01000085">
    <property type="protein sequence ID" value="CCA70511.1"/>
    <property type="molecule type" value="Genomic_DNA"/>
</dbReference>
<feature type="transmembrane region" description="Helical" evidence="11">
    <location>
        <begin position="119"/>
        <end position="139"/>
    </location>
</feature>
<dbReference type="OMA" id="WKSRSCE"/>
<dbReference type="AlphaFoldDB" id="G4TGS9"/>
<evidence type="ECO:0000256" key="3">
    <source>
        <dbReference type="ARBA" id="ARBA00022448"/>
    </source>
</evidence>
<dbReference type="InterPro" id="IPR000133">
    <property type="entry name" value="ER_ret_rcpt"/>
</dbReference>
<feature type="transmembrane region" description="Helical" evidence="11">
    <location>
        <begin position="180"/>
        <end position="200"/>
    </location>
</feature>
<evidence type="ECO:0000313" key="12">
    <source>
        <dbReference type="EMBL" id="CCA70511.1"/>
    </source>
</evidence>
<dbReference type="GO" id="GO:0005789">
    <property type="term" value="C:endoplasmic reticulum membrane"/>
    <property type="evidence" value="ECO:0007669"/>
    <property type="project" value="UniProtKB-SubCell"/>
</dbReference>
<evidence type="ECO:0000256" key="6">
    <source>
        <dbReference type="ARBA" id="ARBA00022892"/>
    </source>
</evidence>
<keyword evidence="3" id="KW-0813">Transport</keyword>
<dbReference type="GO" id="GO:0006621">
    <property type="term" value="P:protein retention in ER lumen"/>
    <property type="evidence" value="ECO:0007669"/>
    <property type="project" value="InterPro"/>
</dbReference>
<proteinExistence type="inferred from homology"/>
<keyword evidence="7" id="KW-0653">Protein transport</keyword>
<dbReference type="GO" id="GO:0015031">
    <property type="term" value="P:protein transport"/>
    <property type="evidence" value="ECO:0007669"/>
    <property type="project" value="UniProtKB-KW"/>
</dbReference>
<evidence type="ECO:0000256" key="1">
    <source>
        <dbReference type="ARBA" id="ARBA00004477"/>
    </source>
</evidence>
<gene>
    <name evidence="12" type="ORF">PIIN_04448</name>
</gene>
<keyword evidence="8 11" id="KW-1133">Transmembrane helix</keyword>
<feature type="transmembrane region" description="Helical" evidence="11">
    <location>
        <begin position="63"/>
        <end position="83"/>
    </location>
</feature>
<feature type="transmembrane region" description="Helical" evidence="11">
    <location>
        <begin position="151"/>
        <end position="168"/>
    </location>
</feature>
<keyword evidence="9 11" id="KW-0472">Membrane</keyword>
<reference evidence="12 13" key="1">
    <citation type="journal article" date="2011" name="PLoS Pathog.">
        <title>Endophytic Life Strategies Decoded by Genome and Transcriptome Analyses of the Mutualistic Root Symbiont Piriformospora indica.</title>
        <authorList>
            <person name="Zuccaro A."/>
            <person name="Lahrmann U."/>
            <person name="Guldener U."/>
            <person name="Langen G."/>
            <person name="Pfiffi S."/>
            <person name="Biedenkopf D."/>
            <person name="Wong P."/>
            <person name="Samans B."/>
            <person name="Grimm C."/>
            <person name="Basiewicz M."/>
            <person name="Murat C."/>
            <person name="Martin F."/>
            <person name="Kogel K.H."/>
        </authorList>
    </citation>
    <scope>NUCLEOTIDE SEQUENCE [LARGE SCALE GENOMIC DNA]</scope>
    <source>
        <strain evidence="12 13">DSM 11827</strain>
    </source>
</reference>
<dbReference type="Proteomes" id="UP000007148">
    <property type="component" value="Unassembled WGS sequence"/>
</dbReference>
<dbReference type="HOGENOM" id="CLU_057784_0_0_1"/>
<dbReference type="GO" id="GO:0046923">
    <property type="term" value="F:ER retention sequence binding"/>
    <property type="evidence" value="ECO:0007669"/>
    <property type="project" value="InterPro"/>
</dbReference>
<dbReference type="FunCoup" id="G4TGS9">
    <property type="interactions" value="169"/>
</dbReference>
<evidence type="ECO:0000256" key="7">
    <source>
        <dbReference type="ARBA" id="ARBA00022927"/>
    </source>
</evidence>
<dbReference type="InParanoid" id="G4TGS9"/>
<accession>G4TGS9</accession>
<keyword evidence="4 11" id="KW-0812">Transmembrane</keyword>
<dbReference type="PROSITE" id="PS00951">
    <property type="entry name" value="ER_LUMEN_RECEPTOR_1"/>
    <property type="match status" value="1"/>
</dbReference>
<protein>
    <submittedName>
        <fullName evidence="12">Probable ERD2-ER lumen protein-retaining receptor</fullName>
    </submittedName>
</protein>
<dbReference type="PANTHER" id="PTHR10585">
    <property type="entry name" value="ER LUMEN PROTEIN RETAINING RECEPTOR"/>
    <property type="match status" value="1"/>
</dbReference>
<dbReference type="GO" id="GO:0016192">
    <property type="term" value="P:vesicle-mediated transport"/>
    <property type="evidence" value="ECO:0007669"/>
    <property type="project" value="UniProtKB-KW"/>
</dbReference>
<dbReference type="eggNOG" id="KOG3106">
    <property type="taxonomic scope" value="Eukaryota"/>
</dbReference>
<evidence type="ECO:0000256" key="2">
    <source>
        <dbReference type="ARBA" id="ARBA00010120"/>
    </source>
</evidence>
<evidence type="ECO:0000256" key="8">
    <source>
        <dbReference type="ARBA" id="ARBA00022989"/>
    </source>
</evidence>
<dbReference type="PRINTS" id="PR00660">
    <property type="entry name" value="ERLUMENR"/>
</dbReference>
<keyword evidence="5" id="KW-0256">Endoplasmic reticulum</keyword>
<sequence>MNIFRLFGDLAHLASIFILLQKIQVSRSCRGLSFKTQVLYVVVFVSRYLDLFLGTWVSFYNTVMKLFFIGSSCYILYLMRVQFRSTYDPTLDTFRVEYLVGPSLVLGLLFNYSFTFTEILWSFSIFLESVAIFPQLFILQRTGEAETITTHYIAALGIYRALYIPNWIYRYWTEGSADPIAIVAGLVQTGLYADFFYVYFTKVLQGKRFELPAWKIMHVSSFDNIIPFERLAVFLAAGYRQTHPRTRFFFALIRIISIRT</sequence>
<keyword evidence="10 12" id="KW-0675">Receptor</keyword>
<evidence type="ECO:0000313" key="13">
    <source>
        <dbReference type="Proteomes" id="UP000007148"/>
    </source>
</evidence>
<evidence type="ECO:0000256" key="4">
    <source>
        <dbReference type="ARBA" id="ARBA00022692"/>
    </source>
</evidence>
<organism evidence="12 13">
    <name type="scientific">Serendipita indica (strain DSM 11827)</name>
    <name type="common">Root endophyte fungus</name>
    <name type="synonym">Piriformospora indica</name>
    <dbReference type="NCBI Taxonomy" id="1109443"/>
    <lineage>
        <taxon>Eukaryota</taxon>
        <taxon>Fungi</taxon>
        <taxon>Dikarya</taxon>
        <taxon>Basidiomycota</taxon>
        <taxon>Agaricomycotina</taxon>
        <taxon>Agaricomycetes</taxon>
        <taxon>Sebacinales</taxon>
        <taxon>Serendipitaceae</taxon>
        <taxon>Serendipita</taxon>
    </lineage>
</organism>
<comment type="subcellular location">
    <subcellularLocation>
        <location evidence="1">Endoplasmic reticulum membrane</location>
        <topology evidence="1">Multi-pass membrane protein</topology>
    </subcellularLocation>
</comment>
<evidence type="ECO:0000256" key="5">
    <source>
        <dbReference type="ARBA" id="ARBA00022824"/>
    </source>
</evidence>
<feature type="transmembrane region" description="Helical" evidence="11">
    <location>
        <begin position="95"/>
        <end position="113"/>
    </location>
</feature>
<name>G4TGS9_SERID</name>
<keyword evidence="13" id="KW-1185">Reference proteome</keyword>
<dbReference type="STRING" id="1109443.G4TGS9"/>
<keyword evidence="6" id="KW-0931">ER-Golgi transport</keyword>
<dbReference type="OrthoDB" id="7694678at2759"/>